<evidence type="ECO:0000313" key="8">
    <source>
        <dbReference type="Proteomes" id="UP001443914"/>
    </source>
</evidence>
<dbReference type="GO" id="GO:0016757">
    <property type="term" value="F:glycosyltransferase activity"/>
    <property type="evidence" value="ECO:0007669"/>
    <property type="project" value="UniProtKB-KW"/>
</dbReference>
<feature type="transmembrane region" description="Helical" evidence="6">
    <location>
        <begin position="21"/>
        <end position="41"/>
    </location>
</feature>
<dbReference type="EMBL" id="JBDFQZ010000004">
    <property type="protein sequence ID" value="KAK9734628.1"/>
    <property type="molecule type" value="Genomic_DNA"/>
</dbReference>
<evidence type="ECO:0008006" key="9">
    <source>
        <dbReference type="Google" id="ProtNLM"/>
    </source>
</evidence>
<keyword evidence="6" id="KW-1133">Transmembrane helix</keyword>
<name>A0AAW1LEN1_SAPOF</name>
<dbReference type="InterPro" id="IPR044174">
    <property type="entry name" value="BC10-like"/>
</dbReference>
<protein>
    <recommendedName>
        <fullName evidence="9">Core-2/I-branching beta-1,6-N-acetylglucosaminyltransferase family protein</fullName>
    </recommendedName>
</protein>
<gene>
    <name evidence="7" type="ORF">RND81_04G153200</name>
</gene>
<dbReference type="InterPro" id="IPR003406">
    <property type="entry name" value="Glyco_trans_14"/>
</dbReference>
<comment type="subcellular location">
    <subcellularLocation>
        <location evidence="1">Membrane</location>
        <topology evidence="1">Single-pass type II membrane protein</topology>
    </subcellularLocation>
</comment>
<keyword evidence="3" id="KW-0808">Transferase</keyword>
<dbReference type="PANTHER" id="PTHR31042">
    <property type="entry name" value="CORE-2/I-BRANCHING BETA-1,6-N-ACETYLGLUCOSAMINYLTRANSFERASE FAMILY PROTEIN-RELATED"/>
    <property type="match status" value="1"/>
</dbReference>
<accession>A0AAW1LEN1</accession>
<dbReference type="GO" id="GO:0016020">
    <property type="term" value="C:membrane"/>
    <property type="evidence" value="ECO:0007669"/>
    <property type="project" value="UniProtKB-SubCell"/>
</dbReference>
<evidence type="ECO:0000256" key="2">
    <source>
        <dbReference type="ARBA" id="ARBA00022676"/>
    </source>
</evidence>
<dbReference type="PANTHER" id="PTHR31042:SF140">
    <property type="entry name" value="CORE-2_I-BRANCHING BETA-1,6-N-ACETYLGLUCOSAMINYLTRANSFERASE FAMILY PROTEIN"/>
    <property type="match status" value="1"/>
</dbReference>
<keyword evidence="6" id="KW-0812">Transmembrane</keyword>
<evidence type="ECO:0000256" key="3">
    <source>
        <dbReference type="ARBA" id="ARBA00022679"/>
    </source>
</evidence>
<sequence length="366" mass="41798">MIRRLFQHQSHQSSSSSSSPCYIIFPISLLLISLPFLLFLFPPHFLSPPRQLPIPSSTELSDFSLFNRAVSSAVGSPGTFTRNRLGFHNPTRKIAFLFLTNSDLFFAPIWEIFFNSTSPDYYNVYIHADPDTLVADPGGVFAGRFIEARHTERSSATLISASRRLIAAAILDDPLNTYFALLSQSCIPIHSFQYVYATVFAATTTAHFKSFIEILSNETTLPSRYVSRGENVMLPEVPYDKFRVGSQFFILNKKHALMVLKERKLWRKFRLPCLKVNSCYPEEHYFPTFLDMEVSSECSGYTVTRVNWTDSVDGHPHLYRPPEVSPDLFNTLRASNFSHDYLFARKFSPDCLKPLMDLAHTVLFKD</sequence>
<evidence type="ECO:0000256" key="5">
    <source>
        <dbReference type="ARBA" id="ARBA00023180"/>
    </source>
</evidence>
<dbReference type="AlphaFoldDB" id="A0AAW1LEN1"/>
<keyword evidence="2" id="KW-0328">Glycosyltransferase</keyword>
<keyword evidence="4 6" id="KW-0472">Membrane</keyword>
<reference evidence="7" key="1">
    <citation type="submission" date="2024-03" db="EMBL/GenBank/DDBJ databases">
        <title>WGS assembly of Saponaria officinalis var. Norfolk2.</title>
        <authorList>
            <person name="Jenkins J."/>
            <person name="Shu S."/>
            <person name="Grimwood J."/>
            <person name="Barry K."/>
            <person name="Goodstein D."/>
            <person name="Schmutz J."/>
            <person name="Leebens-Mack J."/>
            <person name="Osbourn A."/>
        </authorList>
    </citation>
    <scope>NUCLEOTIDE SEQUENCE [LARGE SCALE GENOMIC DNA]</scope>
    <source>
        <strain evidence="7">JIC</strain>
    </source>
</reference>
<evidence type="ECO:0000256" key="6">
    <source>
        <dbReference type="SAM" id="Phobius"/>
    </source>
</evidence>
<dbReference type="Pfam" id="PF02485">
    <property type="entry name" value="Branch"/>
    <property type="match status" value="1"/>
</dbReference>
<proteinExistence type="predicted"/>
<evidence type="ECO:0000256" key="4">
    <source>
        <dbReference type="ARBA" id="ARBA00023136"/>
    </source>
</evidence>
<comment type="caution">
    <text evidence="7">The sequence shown here is derived from an EMBL/GenBank/DDBJ whole genome shotgun (WGS) entry which is preliminary data.</text>
</comment>
<evidence type="ECO:0000256" key="1">
    <source>
        <dbReference type="ARBA" id="ARBA00004606"/>
    </source>
</evidence>
<keyword evidence="8" id="KW-1185">Reference proteome</keyword>
<dbReference type="Proteomes" id="UP001443914">
    <property type="component" value="Unassembled WGS sequence"/>
</dbReference>
<evidence type="ECO:0000313" key="7">
    <source>
        <dbReference type="EMBL" id="KAK9734628.1"/>
    </source>
</evidence>
<keyword evidence="5" id="KW-0325">Glycoprotein</keyword>
<organism evidence="7 8">
    <name type="scientific">Saponaria officinalis</name>
    <name type="common">Common soapwort</name>
    <name type="synonym">Lychnis saponaria</name>
    <dbReference type="NCBI Taxonomy" id="3572"/>
    <lineage>
        <taxon>Eukaryota</taxon>
        <taxon>Viridiplantae</taxon>
        <taxon>Streptophyta</taxon>
        <taxon>Embryophyta</taxon>
        <taxon>Tracheophyta</taxon>
        <taxon>Spermatophyta</taxon>
        <taxon>Magnoliopsida</taxon>
        <taxon>eudicotyledons</taxon>
        <taxon>Gunneridae</taxon>
        <taxon>Pentapetalae</taxon>
        <taxon>Caryophyllales</taxon>
        <taxon>Caryophyllaceae</taxon>
        <taxon>Caryophylleae</taxon>
        <taxon>Saponaria</taxon>
    </lineage>
</organism>